<sequence length="233" mass="26640">MAGMLKLNDCLDLIKVESLNMFTGDSSGSMVLISDKSTFFSGFVLFVWCWYSWLILLLVMYFWDNWFNTLGKISLNRSLMSVSIFFWTKFSTISTFWKDDSTLMFSNGSFLNTNVNPLVLENTMIMIPENSICESLMSKGTLKDSLASLNFGNAKSCVWSPISRISSSGAMSPKFKSLMSILEVRKLDLVFEFKASFNNSFDHDSMDFLSKSHLISQDMTVWLMMLRGWDINK</sequence>
<feature type="transmembrane region" description="Helical" evidence="1">
    <location>
        <begin position="75"/>
        <end position="97"/>
    </location>
</feature>
<keyword evidence="1" id="KW-1133">Transmembrane helix</keyword>
<accession>A0A9P8Q5D2</accession>
<dbReference type="EMBL" id="JAEUBG010002512">
    <property type="protein sequence ID" value="KAH3684413.1"/>
    <property type="molecule type" value="Genomic_DNA"/>
</dbReference>
<dbReference type="AlphaFoldDB" id="A0A9P8Q5D2"/>
<proteinExistence type="predicted"/>
<protein>
    <submittedName>
        <fullName evidence="2">Uncharacterized protein</fullName>
    </submittedName>
</protein>
<organism evidence="2 3">
    <name type="scientific">Wickerhamomyces pijperi</name>
    <name type="common">Yeast</name>
    <name type="synonym">Pichia pijperi</name>
    <dbReference type="NCBI Taxonomy" id="599730"/>
    <lineage>
        <taxon>Eukaryota</taxon>
        <taxon>Fungi</taxon>
        <taxon>Dikarya</taxon>
        <taxon>Ascomycota</taxon>
        <taxon>Saccharomycotina</taxon>
        <taxon>Saccharomycetes</taxon>
        <taxon>Phaffomycetales</taxon>
        <taxon>Wickerhamomycetaceae</taxon>
        <taxon>Wickerhamomyces</taxon>
    </lineage>
</organism>
<keyword evidence="1" id="KW-0812">Transmembrane</keyword>
<evidence type="ECO:0000313" key="2">
    <source>
        <dbReference type="EMBL" id="KAH3684413.1"/>
    </source>
</evidence>
<reference evidence="2" key="2">
    <citation type="submission" date="2021-01" db="EMBL/GenBank/DDBJ databases">
        <authorList>
            <person name="Schikora-Tamarit M.A."/>
        </authorList>
    </citation>
    <scope>NUCLEOTIDE SEQUENCE</scope>
    <source>
        <strain evidence="2">CBS2887</strain>
    </source>
</reference>
<name>A0A9P8Q5D2_WICPI</name>
<reference evidence="2" key="1">
    <citation type="journal article" date="2021" name="Open Biol.">
        <title>Shared evolutionary footprints suggest mitochondrial oxidative damage underlies multiple complex I losses in fungi.</title>
        <authorList>
            <person name="Schikora-Tamarit M.A."/>
            <person name="Marcet-Houben M."/>
            <person name="Nosek J."/>
            <person name="Gabaldon T."/>
        </authorList>
    </citation>
    <scope>NUCLEOTIDE SEQUENCE</scope>
    <source>
        <strain evidence="2">CBS2887</strain>
    </source>
</reference>
<dbReference type="Proteomes" id="UP000774326">
    <property type="component" value="Unassembled WGS sequence"/>
</dbReference>
<keyword evidence="1" id="KW-0472">Membrane</keyword>
<keyword evidence="3" id="KW-1185">Reference proteome</keyword>
<evidence type="ECO:0000256" key="1">
    <source>
        <dbReference type="SAM" id="Phobius"/>
    </source>
</evidence>
<gene>
    <name evidence="2" type="ORF">WICPIJ_004599</name>
</gene>
<comment type="caution">
    <text evidence="2">The sequence shown here is derived from an EMBL/GenBank/DDBJ whole genome shotgun (WGS) entry which is preliminary data.</text>
</comment>
<feature type="transmembrane region" description="Helical" evidence="1">
    <location>
        <begin position="39"/>
        <end position="63"/>
    </location>
</feature>
<evidence type="ECO:0000313" key="3">
    <source>
        <dbReference type="Proteomes" id="UP000774326"/>
    </source>
</evidence>